<accession>A0AAW1UGW3</accession>
<evidence type="ECO:0000313" key="3">
    <source>
        <dbReference type="Proteomes" id="UP001431783"/>
    </source>
</evidence>
<dbReference type="Proteomes" id="UP001431783">
    <property type="component" value="Unassembled WGS sequence"/>
</dbReference>
<dbReference type="EMBL" id="JARQZJ010000086">
    <property type="protein sequence ID" value="KAK9882866.1"/>
    <property type="molecule type" value="Genomic_DNA"/>
</dbReference>
<proteinExistence type="predicted"/>
<evidence type="ECO:0000256" key="1">
    <source>
        <dbReference type="SAM" id="Phobius"/>
    </source>
</evidence>
<evidence type="ECO:0000313" key="2">
    <source>
        <dbReference type="EMBL" id="KAK9882866.1"/>
    </source>
</evidence>
<dbReference type="AlphaFoldDB" id="A0AAW1UGW3"/>
<feature type="non-terminal residue" evidence="2">
    <location>
        <position position="142"/>
    </location>
</feature>
<keyword evidence="1" id="KW-1133">Transmembrane helix</keyword>
<protein>
    <submittedName>
        <fullName evidence="2">Uncharacterized protein</fullName>
    </submittedName>
</protein>
<sequence>MKYLGFDVTALKWFNGYLSNRKQVVEVDESVSELSHVEYGVHQGSNLGHCFLQFTLLIFLVFSGVAPIIFMLMTCKSICLTNPQLQQTTKWCAKNALKLNLEKSKALLIRGGAHARTIDMENLSGYELGVKRYRGLPKLRIS</sequence>
<organism evidence="2 3">
    <name type="scientific">Henosepilachna vigintioctopunctata</name>
    <dbReference type="NCBI Taxonomy" id="420089"/>
    <lineage>
        <taxon>Eukaryota</taxon>
        <taxon>Metazoa</taxon>
        <taxon>Ecdysozoa</taxon>
        <taxon>Arthropoda</taxon>
        <taxon>Hexapoda</taxon>
        <taxon>Insecta</taxon>
        <taxon>Pterygota</taxon>
        <taxon>Neoptera</taxon>
        <taxon>Endopterygota</taxon>
        <taxon>Coleoptera</taxon>
        <taxon>Polyphaga</taxon>
        <taxon>Cucujiformia</taxon>
        <taxon>Coccinelloidea</taxon>
        <taxon>Coccinellidae</taxon>
        <taxon>Epilachninae</taxon>
        <taxon>Epilachnini</taxon>
        <taxon>Henosepilachna</taxon>
    </lineage>
</organism>
<feature type="transmembrane region" description="Helical" evidence="1">
    <location>
        <begin position="51"/>
        <end position="73"/>
    </location>
</feature>
<name>A0AAW1UGW3_9CUCU</name>
<gene>
    <name evidence="2" type="ORF">WA026_023620</name>
</gene>
<keyword evidence="1" id="KW-0472">Membrane</keyword>
<keyword evidence="3" id="KW-1185">Reference proteome</keyword>
<reference evidence="2 3" key="1">
    <citation type="submission" date="2023-03" db="EMBL/GenBank/DDBJ databases">
        <title>Genome insight into feeding habits of ladybird beetles.</title>
        <authorList>
            <person name="Li H.-S."/>
            <person name="Huang Y.-H."/>
            <person name="Pang H."/>
        </authorList>
    </citation>
    <scope>NUCLEOTIDE SEQUENCE [LARGE SCALE GENOMIC DNA]</scope>
    <source>
        <strain evidence="2">SYSU_2023b</strain>
        <tissue evidence="2">Whole body</tissue>
    </source>
</reference>
<keyword evidence="1" id="KW-0812">Transmembrane</keyword>
<comment type="caution">
    <text evidence="2">The sequence shown here is derived from an EMBL/GenBank/DDBJ whole genome shotgun (WGS) entry which is preliminary data.</text>
</comment>